<feature type="signal peptide" evidence="2">
    <location>
        <begin position="1"/>
        <end position="25"/>
    </location>
</feature>
<dbReference type="InterPro" id="IPR011811">
    <property type="entry name" value="Peptidase_S51_cyanophycinase"/>
</dbReference>
<gene>
    <name evidence="3" type="ORF">CWE22_08940</name>
</gene>
<comment type="caution">
    <text evidence="3">The sequence shown here is derived from an EMBL/GenBank/DDBJ whole genome shotgun (WGS) entry which is preliminary data.</text>
</comment>
<dbReference type="RefSeq" id="WP_169931094.1">
    <property type="nucleotide sequence ID" value="NZ_PIPR01000002.1"/>
</dbReference>
<dbReference type="SUPFAM" id="SSF52317">
    <property type="entry name" value="Class I glutamine amidotransferase-like"/>
    <property type="match status" value="1"/>
</dbReference>
<reference evidence="4" key="1">
    <citation type="journal article" date="2018" name="Front. Microbiol.">
        <title>Genome-Based Analysis Reveals the Taxonomy and Diversity of the Family Idiomarinaceae.</title>
        <authorList>
            <person name="Liu Y."/>
            <person name="Lai Q."/>
            <person name="Shao Z."/>
        </authorList>
    </citation>
    <scope>NUCLEOTIDE SEQUENCE [LARGE SCALE GENOMIC DNA]</scope>
    <source>
        <strain evidence="4">KYW314</strain>
    </source>
</reference>
<sequence>MSNKVCKVLQGVAGALACLPMLAMAQSAEAERSGPDYQLLLAGGALSICSSMAANNCDEGGWIDNEVMRVDRYINLSDKYTKPLLDDDYWPFNRRETRDEVREALEIIRERVNEDIMPERVFVDEFTRRATQYLYENLSDSEWNLILDHLEMPVPAGMQEQVNVAESLNKEAVGVFEEFVAQAEKVRGTVAGGEDKPRIAVITASARDPYDAVDFYVNLFAELGAEAQWLPIDAAVYEAQRSGKCDAINEIREEQFGAWDRSRVHSEKYQQQVEFCKRAGAGIEMIENVDAVFINGGDQNLTRKALLNPLSQPSPLLTEIYSRVSSGNFVVGGTSAGTAVMTAKSMITNGTSAEALKAGARAAEPPVPGCNNNDSCPRDMNQDTLTYHPLGGIGLFPYAILDTHFSERGRQARLMRLAAETFTPMAIGVDETTALQVNVLRNEFRVIGERGVFFVVGAQQATNAVASTFHYLTSGASGRISDQDINAVRFATDGDIVQTEPTTRFLDDRGMIDSMRLLCRDRKQFNLLQGEYRLTVLADDNTRSQISGGECQVMNGRVGIALETPEKF</sequence>
<evidence type="ECO:0000313" key="4">
    <source>
        <dbReference type="Proteomes" id="UP000287766"/>
    </source>
</evidence>
<feature type="active site" description="Charge relay system" evidence="1">
    <location>
        <position position="335"/>
    </location>
</feature>
<feature type="chain" id="PRO_5031433570" evidence="2">
    <location>
        <begin position="26"/>
        <end position="568"/>
    </location>
</feature>
<dbReference type="PROSITE" id="PS51257">
    <property type="entry name" value="PROKAR_LIPOPROTEIN"/>
    <property type="match status" value="1"/>
</dbReference>
<dbReference type="InterPro" id="IPR029062">
    <property type="entry name" value="Class_I_gatase-like"/>
</dbReference>
<protein>
    <submittedName>
        <fullName evidence="3">Cyanophycinase</fullName>
    </submittedName>
</protein>
<dbReference type="EMBL" id="PIPR01000002">
    <property type="protein sequence ID" value="RUO39418.1"/>
    <property type="molecule type" value="Genomic_DNA"/>
</dbReference>
<evidence type="ECO:0000313" key="3">
    <source>
        <dbReference type="EMBL" id="RUO39418.1"/>
    </source>
</evidence>
<dbReference type="GO" id="GO:0016787">
    <property type="term" value="F:hydrolase activity"/>
    <property type="evidence" value="ECO:0007669"/>
    <property type="project" value="InterPro"/>
</dbReference>
<proteinExistence type="predicted"/>
<keyword evidence="4" id="KW-1185">Reference proteome</keyword>
<dbReference type="PANTHER" id="PTHR36175:SF1">
    <property type="entry name" value="CYANOPHYCINASE"/>
    <property type="match status" value="1"/>
</dbReference>
<dbReference type="Proteomes" id="UP000287766">
    <property type="component" value="Unassembled WGS sequence"/>
</dbReference>
<dbReference type="CDD" id="cd03145">
    <property type="entry name" value="GAT1_cyanophycinase"/>
    <property type="match status" value="1"/>
</dbReference>
<evidence type="ECO:0000256" key="2">
    <source>
        <dbReference type="SAM" id="SignalP"/>
    </source>
</evidence>
<evidence type="ECO:0000256" key="1">
    <source>
        <dbReference type="PIRSR" id="PIRSR032067-1"/>
    </source>
</evidence>
<dbReference type="PANTHER" id="PTHR36175">
    <property type="entry name" value="CYANOPHYCINASE"/>
    <property type="match status" value="1"/>
</dbReference>
<accession>A0A7Z6ZSF0</accession>
<dbReference type="AlphaFoldDB" id="A0A7Z6ZSF0"/>
<organism evidence="3 4">
    <name type="scientific">Pseudidiomarina aestuarii</name>
    <dbReference type="NCBI Taxonomy" id="624146"/>
    <lineage>
        <taxon>Bacteria</taxon>
        <taxon>Pseudomonadati</taxon>
        <taxon>Pseudomonadota</taxon>
        <taxon>Gammaproteobacteria</taxon>
        <taxon>Alteromonadales</taxon>
        <taxon>Idiomarinaceae</taxon>
        <taxon>Pseudidiomarina</taxon>
    </lineage>
</organism>
<dbReference type="Gene3D" id="3.40.50.880">
    <property type="match status" value="1"/>
</dbReference>
<dbReference type="PIRSF" id="PIRSF032067">
    <property type="entry name" value="Cyanophycinase"/>
    <property type="match status" value="1"/>
</dbReference>
<feature type="active site" description="Charge relay system" evidence="1">
    <location>
        <position position="404"/>
    </location>
</feature>
<keyword evidence="2" id="KW-0732">Signal</keyword>
<name>A0A7Z6ZSF0_9GAMM</name>
<feature type="active site" description="Charge relay system" evidence="1">
    <location>
        <position position="431"/>
    </location>
</feature>